<evidence type="ECO:0000313" key="4">
    <source>
        <dbReference type="Proteomes" id="UP000028878"/>
    </source>
</evidence>
<dbReference type="RefSeq" id="WP_009517275.1">
    <property type="nucleotide sequence ID" value="NZ_CCAE010000003.1"/>
</dbReference>
<keyword evidence="1" id="KW-0472">Membrane</keyword>
<feature type="transmembrane region" description="Helical" evidence="1">
    <location>
        <begin position="21"/>
        <end position="38"/>
    </location>
</feature>
<dbReference type="Pfam" id="PF04397">
    <property type="entry name" value="LytTR"/>
    <property type="match status" value="1"/>
</dbReference>
<gene>
    <name evidence="3" type="ORF">BN948_00775</name>
</gene>
<feature type="domain" description="HTH LytTR-type" evidence="2">
    <location>
        <begin position="203"/>
        <end position="307"/>
    </location>
</feature>
<dbReference type="PROSITE" id="PS50930">
    <property type="entry name" value="HTH_LYTTR"/>
    <property type="match status" value="1"/>
</dbReference>
<evidence type="ECO:0000256" key="1">
    <source>
        <dbReference type="SAM" id="Phobius"/>
    </source>
</evidence>
<keyword evidence="1" id="KW-1133">Transmembrane helix</keyword>
<sequence>MPTNPIAWLRQHPRWHRTAEVVFWVLVIGVHALLNTAVARADMREAGLPWGWWEAAVWEGTSHAMLLALIPGIAWWNRRFPLHWDTLARHLPWHLLGSVLFSLAHVAGMVALRHALHAAAGQAYGFGPWWSEWGYEYLKDVRAYAAIVGALTVYRLLLLRLQGEARVLDAPEPPLTAATPVPADVVPVSAPAEPPPPPRPERFLVRQLRKEFLIAANDIDWVQAQANYVGLRVNGHDYLLRSTLAEFARQLDPARFVQVHRSYLVNLERIAEIEPLDSGDARLLLRGGGTVPCSRRHRAALEAAITGSSASATSIA</sequence>
<dbReference type="SMART" id="SM00850">
    <property type="entry name" value="LytTR"/>
    <property type="match status" value="1"/>
</dbReference>
<feature type="transmembrane region" description="Helical" evidence="1">
    <location>
        <begin position="91"/>
        <end position="112"/>
    </location>
</feature>
<name>A0A1L1PC45_HYDIT</name>
<dbReference type="PIRSF" id="PIRSF031767">
    <property type="entry name" value="MHYE_LytTR"/>
    <property type="match status" value="1"/>
</dbReference>
<protein>
    <submittedName>
        <fullName evidence="3">Response regulator receiver protein</fullName>
    </submittedName>
</protein>
<evidence type="ECO:0000313" key="3">
    <source>
        <dbReference type="EMBL" id="CDN86374.1"/>
    </source>
</evidence>
<dbReference type="Gene3D" id="2.40.50.1020">
    <property type="entry name" value="LytTr DNA-binding domain"/>
    <property type="match status" value="1"/>
</dbReference>
<dbReference type="PANTHER" id="PTHR37299:SF1">
    <property type="entry name" value="STAGE 0 SPORULATION PROTEIN A HOMOLOG"/>
    <property type="match status" value="1"/>
</dbReference>
<accession>A0A1L1PC45</accession>
<dbReference type="AlphaFoldDB" id="A0A1L1PC45"/>
<dbReference type="Proteomes" id="UP000028878">
    <property type="component" value="Unassembled WGS sequence"/>
</dbReference>
<dbReference type="InterPro" id="IPR012379">
    <property type="entry name" value="LytTR_MHYE"/>
</dbReference>
<organism evidence="3 4">
    <name type="scientific">Hydrogenophaga intermedia</name>
    <dbReference type="NCBI Taxonomy" id="65786"/>
    <lineage>
        <taxon>Bacteria</taxon>
        <taxon>Pseudomonadati</taxon>
        <taxon>Pseudomonadota</taxon>
        <taxon>Betaproteobacteria</taxon>
        <taxon>Burkholderiales</taxon>
        <taxon>Comamonadaceae</taxon>
        <taxon>Hydrogenophaga</taxon>
    </lineage>
</organism>
<dbReference type="GO" id="GO:0000156">
    <property type="term" value="F:phosphorelay response regulator activity"/>
    <property type="evidence" value="ECO:0007669"/>
    <property type="project" value="InterPro"/>
</dbReference>
<dbReference type="InterPro" id="IPR007492">
    <property type="entry name" value="LytTR_DNA-bd_dom"/>
</dbReference>
<feature type="transmembrane region" description="Helical" evidence="1">
    <location>
        <begin position="141"/>
        <end position="158"/>
    </location>
</feature>
<proteinExistence type="predicted"/>
<dbReference type="InterPro" id="IPR046947">
    <property type="entry name" value="LytR-like"/>
</dbReference>
<feature type="transmembrane region" description="Helical" evidence="1">
    <location>
        <begin position="50"/>
        <end position="70"/>
    </location>
</feature>
<keyword evidence="1" id="KW-0812">Transmembrane</keyword>
<dbReference type="GO" id="GO:0003677">
    <property type="term" value="F:DNA binding"/>
    <property type="evidence" value="ECO:0007669"/>
    <property type="project" value="InterPro"/>
</dbReference>
<reference evidence="4" key="2">
    <citation type="submission" date="2014-11" db="EMBL/GenBank/DDBJ databases">
        <title>Draft genome sequence of Hydrogenophaga intermedia S1.</title>
        <authorList>
            <person name="Gan H.M."/>
            <person name="Chew T.H."/>
            <person name="Stolz A."/>
        </authorList>
    </citation>
    <scope>NUCLEOTIDE SEQUENCE [LARGE SCALE GENOMIC DNA]</scope>
    <source>
        <strain evidence="4">S1</strain>
    </source>
</reference>
<reference evidence="4" key="1">
    <citation type="submission" date="2014-02" db="EMBL/GenBank/DDBJ databases">
        <authorList>
            <person name="Gan H."/>
        </authorList>
    </citation>
    <scope>NUCLEOTIDE SEQUENCE [LARGE SCALE GENOMIC DNA]</scope>
    <source>
        <strain evidence="4">S1</strain>
    </source>
</reference>
<evidence type="ECO:0000259" key="2">
    <source>
        <dbReference type="PROSITE" id="PS50930"/>
    </source>
</evidence>
<dbReference type="EMBL" id="CCAE010000003">
    <property type="protein sequence ID" value="CDN86374.1"/>
    <property type="molecule type" value="Genomic_DNA"/>
</dbReference>
<dbReference type="PANTHER" id="PTHR37299">
    <property type="entry name" value="TRANSCRIPTIONAL REGULATOR-RELATED"/>
    <property type="match status" value="1"/>
</dbReference>
<keyword evidence="4" id="KW-1185">Reference proteome</keyword>